<dbReference type="AlphaFoldDB" id="A0A542DW52"/>
<evidence type="ECO:0000313" key="6">
    <source>
        <dbReference type="EMBL" id="TQJ07317.1"/>
    </source>
</evidence>
<evidence type="ECO:0000259" key="5">
    <source>
        <dbReference type="Pfam" id="PF03109"/>
    </source>
</evidence>
<dbReference type="PANTHER" id="PTHR43851:SF3">
    <property type="entry name" value="COENZYME Q8"/>
    <property type="match status" value="1"/>
</dbReference>
<dbReference type="InterPro" id="IPR051409">
    <property type="entry name" value="Atypical_kinase_ADCK"/>
</dbReference>
<dbReference type="OrthoDB" id="9795390at2"/>
<keyword evidence="2" id="KW-0808">Transferase</keyword>
<dbReference type="InterPro" id="IPR034646">
    <property type="entry name" value="ADCK3_dom"/>
</dbReference>
<comment type="similarity">
    <text evidence="1">Belongs to the protein kinase superfamily. ADCK protein kinase family.</text>
</comment>
<keyword evidence="4" id="KW-0067">ATP-binding</keyword>
<feature type="domain" description="ABC1 atypical kinase-like" evidence="5">
    <location>
        <begin position="93"/>
        <end position="327"/>
    </location>
</feature>
<organism evidence="6 7">
    <name type="scientific">Lapillicoccus jejuensis</name>
    <dbReference type="NCBI Taxonomy" id="402171"/>
    <lineage>
        <taxon>Bacteria</taxon>
        <taxon>Bacillati</taxon>
        <taxon>Actinomycetota</taxon>
        <taxon>Actinomycetes</taxon>
        <taxon>Micrococcales</taxon>
        <taxon>Intrasporangiaceae</taxon>
        <taxon>Lapillicoccus</taxon>
    </lineage>
</organism>
<accession>A0A542DW52</accession>
<proteinExistence type="inferred from homology"/>
<dbReference type="Pfam" id="PF03109">
    <property type="entry name" value="ABC1"/>
    <property type="match status" value="1"/>
</dbReference>
<dbReference type="EMBL" id="VFMN01000001">
    <property type="protein sequence ID" value="TQJ07317.1"/>
    <property type="molecule type" value="Genomic_DNA"/>
</dbReference>
<evidence type="ECO:0000313" key="7">
    <source>
        <dbReference type="Proteomes" id="UP000317893"/>
    </source>
</evidence>
<dbReference type="GO" id="GO:0016740">
    <property type="term" value="F:transferase activity"/>
    <property type="evidence" value="ECO:0007669"/>
    <property type="project" value="UniProtKB-KW"/>
</dbReference>
<dbReference type="CDD" id="cd13970">
    <property type="entry name" value="ABC1_ADCK3"/>
    <property type="match status" value="1"/>
</dbReference>
<evidence type="ECO:0000256" key="1">
    <source>
        <dbReference type="ARBA" id="ARBA00009670"/>
    </source>
</evidence>
<dbReference type="InterPro" id="IPR004147">
    <property type="entry name" value="ABC1_dom"/>
</dbReference>
<dbReference type="RefSeq" id="WP_141846257.1">
    <property type="nucleotide sequence ID" value="NZ_BAAAPR010000006.1"/>
</dbReference>
<comment type="caution">
    <text evidence="6">The sequence shown here is derived from an EMBL/GenBank/DDBJ whole genome shotgun (WGS) entry which is preliminary data.</text>
</comment>
<evidence type="ECO:0000256" key="4">
    <source>
        <dbReference type="ARBA" id="ARBA00022840"/>
    </source>
</evidence>
<protein>
    <submittedName>
        <fullName evidence="6">ABC1 family protein</fullName>
    </submittedName>
</protein>
<dbReference type="SUPFAM" id="SSF56112">
    <property type="entry name" value="Protein kinase-like (PK-like)"/>
    <property type="match status" value="1"/>
</dbReference>
<dbReference type="Proteomes" id="UP000317893">
    <property type="component" value="Unassembled WGS sequence"/>
</dbReference>
<dbReference type="InterPro" id="IPR011009">
    <property type="entry name" value="Kinase-like_dom_sf"/>
</dbReference>
<dbReference type="GO" id="GO:0005524">
    <property type="term" value="F:ATP binding"/>
    <property type="evidence" value="ECO:0007669"/>
    <property type="project" value="UniProtKB-KW"/>
</dbReference>
<keyword evidence="3" id="KW-0547">Nucleotide-binding</keyword>
<reference evidence="6 7" key="1">
    <citation type="submission" date="2019-06" db="EMBL/GenBank/DDBJ databases">
        <title>Sequencing the genomes of 1000 actinobacteria strains.</title>
        <authorList>
            <person name="Klenk H.-P."/>
        </authorList>
    </citation>
    <scope>NUCLEOTIDE SEQUENCE [LARGE SCALE GENOMIC DNA]</scope>
    <source>
        <strain evidence="6 7">DSM 18607</strain>
    </source>
</reference>
<gene>
    <name evidence="6" type="ORF">FB458_0377</name>
</gene>
<evidence type="ECO:0000256" key="2">
    <source>
        <dbReference type="ARBA" id="ARBA00022679"/>
    </source>
</evidence>
<name>A0A542DW52_9MICO</name>
<dbReference type="PANTHER" id="PTHR43851">
    <property type="match status" value="1"/>
</dbReference>
<evidence type="ECO:0000256" key="3">
    <source>
        <dbReference type="ARBA" id="ARBA00022741"/>
    </source>
</evidence>
<keyword evidence="7" id="KW-1185">Reference proteome</keyword>
<sequence length="441" mass="48299">MSDLPRNAVTRAAKLATLPAGIAGRAAWGLGKRIGGRPAEVVAAELQARTAEQLFKVLGELKGGAMKFGQALSVFESALPEEFAAPYRAMLTKLQDSAPPLPAATVHEVLAAELGPRWRRSFTEFGDTPVAAASIGQVHKGVWRDGREVAVKIQYPGAGKALLSDLNQISRVARVATVWVPGIEIGPLLDELKSRMTEELDYDLEAKAQAKFAKGFDGDERFALPKVIKHSEHVIVSEWLEGTPLSRIIDKGTKKQRDHAAALYMDFLLEGPDRVGLLHADPHPGNFRITPDGRLGVIDFGAVNRLPGGLPPEMGRFLMWALAGDAQGTLDGLRDIGFVRPSVDLDPDRLLEYLQPFVDPLRTDRFRFTRPWIRDVFSHINDPRKPNYTVGMKLNLPPDYLLIHRVWIGGIAVLCQLGGEVEARAIVSRHLVEAELPPVGS</sequence>